<feature type="chain" id="PRO_5002207693" evidence="1">
    <location>
        <begin position="22"/>
        <end position="227"/>
    </location>
</feature>
<keyword evidence="3" id="KW-1185">Reference proteome</keyword>
<dbReference type="Proteomes" id="UP000054304">
    <property type="component" value="Unassembled WGS sequence"/>
</dbReference>
<dbReference type="RefSeq" id="XP_022627530.1">
    <property type="nucleotide sequence ID" value="XM_022774068.1"/>
</dbReference>
<dbReference type="AlphaFoldDB" id="A0A0C7N3V9"/>
<protein>
    <submittedName>
        <fullName evidence="2">LALA0S02e11166g1_1</fullName>
    </submittedName>
</protein>
<evidence type="ECO:0000256" key="1">
    <source>
        <dbReference type="SAM" id="SignalP"/>
    </source>
</evidence>
<gene>
    <name evidence="2" type="ORF">LALA0_S02e11166g</name>
</gene>
<evidence type="ECO:0000313" key="3">
    <source>
        <dbReference type="Proteomes" id="UP000054304"/>
    </source>
</evidence>
<dbReference type="EMBL" id="LN736361">
    <property type="protein sequence ID" value="CEP61294.1"/>
    <property type="molecule type" value="Genomic_DNA"/>
</dbReference>
<name>A0A0C7N3V9_9SACH</name>
<feature type="signal peptide" evidence="1">
    <location>
        <begin position="1"/>
        <end position="21"/>
    </location>
</feature>
<organism evidence="2 3">
    <name type="scientific">Lachancea lanzarotensis</name>
    <dbReference type="NCBI Taxonomy" id="1245769"/>
    <lineage>
        <taxon>Eukaryota</taxon>
        <taxon>Fungi</taxon>
        <taxon>Dikarya</taxon>
        <taxon>Ascomycota</taxon>
        <taxon>Saccharomycotina</taxon>
        <taxon>Saccharomycetes</taxon>
        <taxon>Saccharomycetales</taxon>
        <taxon>Saccharomycetaceae</taxon>
        <taxon>Lachancea</taxon>
    </lineage>
</organism>
<dbReference type="GeneID" id="34684716"/>
<evidence type="ECO:0000313" key="2">
    <source>
        <dbReference type="EMBL" id="CEP61294.1"/>
    </source>
</evidence>
<dbReference type="HOGENOM" id="CLU_1219874_0_0_1"/>
<proteinExistence type="predicted"/>
<accession>A0A0C7N3V9</accession>
<reference evidence="2 3" key="1">
    <citation type="submission" date="2014-12" db="EMBL/GenBank/DDBJ databases">
        <authorList>
            <person name="Neuveglise Cecile"/>
        </authorList>
    </citation>
    <scope>NUCLEOTIDE SEQUENCE [LARGE SCALE GENOMIC DNA]</scope>
    <source>
        <strain evidence="2 3">CBS 12615</strain>
    </source>
</reference>
<keyword evidence="1" id="KW-0732">Signal</keyword>
<sequence length="227" mass="24960">MIVPFFQLLFILNYITRLVASYNVTDQHLFEAISASAANCSEVLGFNVTTWLSSSGTVYIQPEINGTLTPDQLTLLTDCKLSIDGVVVAYQHNKQQGQEMEENFNGIMTMIGFAAFEAAGIQVTLNRFRRVLALAKRAVALGVNGYGVTNCDGGDQIFSVVSGSDDCQTPSWNQKSKAVDLHNYDPSNSQWVDLFPHHSCSSDGARYLIGPGEANCQVRNTYSWVQE</sequence>